<protein>
    <submittedName>
        <fullName evidence="2">Uncharacterized protein</fullName>
    </submittedName>
</protein>
<proteinExistence type="predicted"/>
<evidence type="ECO:0000313" key="2">
    <source>
        <dbReference type="EMBL" id="ESS01805.1"/>
    </source>
</evidence>
<name>A0A829LWC8_LIMFE</name>
<gene>
    <name evidence="2" type="ORF">NB22_02840</name>
</gene>
<accession>A0A829LWC8</accession>
<evidence type="ECO:0000313" key="3">
    <source>
        <dbReference type="Proteomes" id="UP000018412"/>
    </source>
</evidence>
<comment type="caution">
    <text evidence="2">The sequence shown here is derived from an EMBL/GenBank/DDBJ whole genome shotgun (WGS) entry which is preliminary data.</text>
</comment>
<feature type="region of interest" description="Disordered" evidence="1">
    <location>
        <begin position="128"/>
        <end position="151"/>
    </location>
</feature>
<feature type="compositionally biased region" description="Polar residues" evidence="1">
    <location>
        <begin position="141"/>
        <end position="151"/>
    </location>
</feature>
<dbReference type="Proteomes" id="UP000018412">
    <property type="component" value="Unassembled WGS sequence"/>
</dbReference>
<dbReference type="EMBL" id="AYHA01000066">
    <property type="protein sequence ID" value="ESS01805.1"/>
    <property type="molecule type" value="Genomic_DNA"/>
</dbReference>
<reference evidence="3" key="1">
    <citation type="submission" date="2013-10" db="EMBL/GenBank/DDBJ databases">
        <title>Draft genome sequence of Lactobacillus fermentum NB-22.</title>
        <authorList>
            <person name="Chaplin A.V."/>
            <person name="Shkoporov A.N."/>
            <person name="Khokhlova E.V."/>
            <person name="Efimov B.A."/>
            <person name="Kafarskaia L.I."/>
        </authorList>
    </citation>
    <scope>NUCLEOTIDE SEQUENCE [LARGE SCALE GENOMIC DNA]</scope>
    <source>
        <strain evidence="3">NB-22</strain>
    </source>
</reference>
<sequence>MLNTMYNIPTVPLKVNKSQRSFRNLSPRNIMPADHRYIQPQSAKEAMELIQKLFNSYRNAPLTSELLNYHNNLVARLNDDIMAAATTEGPKRVEQLTGMIKLMQAWTRIRLSGRPFLGKMRHFKLEDGNQPKYKRRVHKINGTSNHRASRH</sequence>
<organism evidence="2 3">
    <name type="scientific">Limosilactobacillus fermentum NB-22</name>
    <dbReference type="NCBI Taxonomy" id="1408443"/>
    <lineage>
        <taxon>Bacteria</taxon>
        <taxon>Bacillati</taxon>
        <taxon>Bacillota</taxon>
        <taxon>Bacilli</taxon>
        <taxon>Lactobacillales</taxon>
        <taxon>Lactobacillaceae</taxon>
        <taxon>Limosilactobacillus</taxon>
    </lineage>
</organism>
<reference evidence="2 3" key="2">
    <citation type="journal article" date="2015" name="Genome Announc.">
        <title>Draft Genome Sequence of Lactobacillus fermentum NB-22.</title>
        <authorList>
            <person name="Chaplin A.V."/>
            <person name="Shkoporov A.N."/>
            <person name="Efimov B.A."/>
            <person name="Pikina A.P."/>
            <person name="Borisova O.Y."/>
            <person name="Gladko I.A."/>
            <person name="Postnikova E.A."/>
            <person name="Lordkipanidze A.E."/>
            <person name="Kafarskaia L.I."/>
        </authorList>
    </citation>
    <scope>NUCLEOTIDE SEQUENCE [LARGE SCALE GENOMIC DNA]</scope>
    <source>
        <strain evidence="2 3">NB-22</strain>
    </source>
</reference>
<dbReference type="AlphaFoldDB" id="A0A829LWC8"/>
<evidence type="ECO:0000256" key="1">
    <source>
        <dbReference type="SAM" id="MobiDB-lite"/>
    </source>
</evidence>